<evidence type="ECO:0000313" key="2">
    <source>
        <dbReference type="EMBL" id="RKQ70108.1"/>
    </source>
</evidence>
<name>A0A420WGI4_9PROT</name>
<reference evidence="2 3" key="1">
    <citation type="submission" date="2018-10" db="EMBL/GenBank/DDBJ databases">
        <title>Comparative analysis of microorganisms from saline springs in Andes Mountain Range, Colombia.</title>
        <authorList>
            <person name="Rubin E."/>
        </authorList>
    </citation>
    <scope>NUCLEOTIDE SEQUENCE [LARGE SCALE GENOMIC DNA]</scope>
    <source>
        <strain evidence="2 3">USBA 36</strain>
    </source>
</reference>
<dbReference type="Proteomes" id="UP000277424">
    <property type="component" value="Unassembled WGS sequence"/>
</dbReference>
<dbReference type="RefSeq" id="WP_121219687.1">
    <property type="nucleotide sequence ID" value="NZ_RBIG01000002.1"/>
</dbReference>
<evidence type="ECO:0000313" key="3">
    <source>
        <dbReference type="Proteomes" id="UP000277424"/>
    </source>
</evidence>
<dbReference type="EMBL" id="RBIG01000002">
    <property type="protein sequence ID" value="RKQ70108.1"/>
    <property type="molecule type" value="Genomic_DNA"/>
</dbReference>
<feature type="region of interest" description="Disordered" evidence="1">
    <location>
        <begin position="59"/>
        <end position="86"/>
    </location>
</feature>
<evidence type="ECO:0000256" key="1">
    <source>
        <dbReference type="SAM" id="MobiDB-lite"/>
    </source>
</evidence>
<dbReference type="AlphaFoldDB" id="A0A420WGI4"/>
<sequence>MSGLPETVTLSIDGKPAGYIHELLQTGLYGDTPEEVAQQLILQALRAALRAGLLTPPAEVGAGDEAVQDGPKLRTDDDETNICRLR</sequence>
<accession>A0A420WGI4</accession>
<organism evidence="2 3">
    <name type="scientific">Oceanibaculum indicum</name>
    <dbReference type="NCBI Taxonomy" id="526216"/>
    <lineage>
        <taxon>Bacteria</taxon>
        <taxon>Pseudomonadati</taxon>
        <taxon>Pseudomonadota</taxon>
        <taxon>Alphaproteobacteria</taxon>
        <taxon>Rhodospirillales</taxon>
        <taxon>Oceanibaculaceae</taxon>
        <taxon>Oceanibaculum</taxon>
    </lineage>
</organism>
<proteinExistence type="predicted"/>
<gene>
    <name evidence="2" type="ORF">BCL74_2047</name>
</gene>
<protein>
    <submittedName>
        <fullName evidence="2">Uncharacterized protein</fullName>
    </submittedName>
</protein>
<comment type="caution">
    <text evidence="2">The sequence shown here is derived from an EMBL/GenBank/DDBJ whole genome shotgun (WGS) entry which is preliminary data.</text>
</comment>